<dbReference type="OrthoDB" id="103324at2"/>
<evidence type="ECO:0000313" key="4">
    <source>
        <dbReference type="EMBL" id="SDZ00244.1"/>
    </source>
</evidence>
<dbReference type="GO" id="GO:0004497">
    <property type="term" value="F:monooxygenase activity"/>
    <property type="evidence" value="ECO:0007669"/>
    <property type="project" value="UniProtKB-KW"/>
</dbReference>
<gene>
    <name evidence="4" type="ORF">SAMN05421504_108206</name>
</gene>
<dbReference type="Proteomes" id="UP000199515">
    <property type="component" value="Unassembled WGS sequence"/>
</dbReference>
<dbReference type="InterPro" id="IPR050493">
    <property type="entry name" value="FAD-dep_Monooxygenase_BioMet"/>
</dbReference>
<proteinExistence type="predicted"/>
<dbReference type="InterPro" id="IPR036188">
    <property type="entry name" value="FAD/NAD-bd_sf"/>
</dbReference>
<dbReference type="PANTHER" id="PTHR13789">
    <property type="entry name" value="MONOOXYGENASE"/>
    <property type="match status" value="1"/>
</dbReference>
<evidence type="ECO:0000256" key="2">
    <source>
        <dbReference type="ARBA" id="ARBA00023033"/>
    </source>
</evidence>
<dbReference type="InterPro" id="IPR002938">
    <property type="entry name" value="FAD-bd"/>
</dbReference>
<dbReference type="Gene3D" id="3.50.50.60">
    <property type="entry name" value="FAD/NAD(P)-binding domain"/>
    <property type="match status" value="1"/>
</dbReference>
<sequence>MSSPKKSSPKTTDVVVVGARIAGASLAIHLARAGFSVTLVDRAKFPSDTLSTHLIQVSGVRCMQQLGVLDELVNTGAPFLTAMRPIYDGISLDSVVQAHEDWPPGGVSINRNLLDKILIDVAEKEGVEVRLRTTVTGVRKDITGRVTGVELRGGETLGARLVIGADGRNSKVSELVGARTYNVTANQRFVYWADYEGAVEPGPAAVHHYRSGPDLTLGFRSDSGRFTVMVSPGLDEFAAFKSNLPESFDNAVAACEPLKPFIADATRVGGLTGTAYVPGYFRDSAGPGWALVGDSGHFKDPTVGQGISDALRQAEKLAGFIAGANLHDRAATDRALQRWWRWRDRDATPMYWLAWDLAKAGPMAPLERELLRCISANPVLRHRFVDEVLSHRASPYAVLTPALMLKAAAGLLRRGELNARQTAALIGERVKLEIQRQWLLRRPKYAPLPKPPGKAARDGDAWAGDIRHDDLVERR</sequence>
<dbReference type="EMBL" id="FNON01000008">
    <property type="protein sequence ID" value="SDZ00244.1"/>
    <property type="molecule type" value="Genomic_DNA"/>
</dbReference>
<organism evidence="4 5">
    <name type="scientific">Amycolatopsis xylanica</name>
    <dbReference type="NCBI Taxonomy" id="589385"/>
    <lineage>
        <taxon>Bacteria</taxon>
        <taxon>Bacillati</taxon>
        <taxon>Actinomycetota</taxon>
        <taxon>Actinomycetes</taxon>
        <taxon>Pseudonocardiales</taxon>
        <taxon>Pseudonocardiaceae</taxon>
        <taxon>Amycolatopsis</taxon>
    </lineage>
</organism>
<keyword evidence="1" id="KW-0560">Oxidoreductase</keyword>
<dbReference type="RefSeq" id="WP_091295601.1">
    <property type="nucleotide sequence ID" value="NZ_FNON01000008.1"/>
</dbReference>
<dbReference type="GO" id="GO:0071949">
    <property type="term" value="F:FAD binding"/>
    <property type="evidence" value="ECO:0007669"/>
    <property type="project" value="InterPro"/>
</dbReference>
<dbReference type="PRINTS" id="PR00420">
    <property type="entry name" value="RNGMNOXGNASE"/>
</dbReference>
<name>A0A1H3PGI5_9PSEU</name>
<dbReference type="Pfam" id="PF01494">
    <property type="entry name" value="FAD_binding_3"/>
    <property type="match status" value="1"/>
</dbReference>
<reference evidence="4 5" key="1">
    <citation type="submission" date="2016-10" db="EMBL/GenBank/DDBJ databases">
        <authorList>
            <person name="de Groot N.N."/>
        </authorList>
    </citation>
    <scope>NUCLEOTIDE SEQUENCE [LARGE SCALE GENOMIC DNA]</scope>
    <source>
        <strain evidence="4 5">CPCC 202699</strain>
    </source>
</reference>
<accession>A0A1H3PGI5</accession>
<feature type="domain" description="FAD-binding" evidence="3">
    <location>
        <begin position="12"/>
        <end position="197"/>
    </location>
</feature>
<dbReference type="STRING" id="589385.SAMN05421504_108206"/>
<protein>
    <submittedName>
        <fullName evidence="4">2-polyprenyl-6-methoxyphenol hydroxylase</fullName>
    </submittedName>
</protein>
<evidence type="ECO:0000256" key="1">
    <source>
        <dbReference type="ARBA" id="ARBA00023002"/>
    </source>
</evidence>
<dbReference type="SUPFAM" id="SSF51905">
    <property type="entry name" value="FAD/NAD(P)-binding domain"/>
    <property type="match status" value="1"/>
</dbReference>
<keyword evidence="2" id="KW-0503">Monooxygenase</keyword>
<keyword evidence="5" id="KW-1185">Reference proteome</keyword>
<dbReference type="AlphaFoldDB" id="A0A1H3PGI5"/>
<evidence type="ECO:0000313" key="5">
    <source>
        <dbReference type="Proteomes" id="UP000199515"/>
    </source>
</evidence>
<evidence type="ECO:0000259" key="3">
    <source>
        <dbReference type="Pfam" id="PF01494"/>
    </source>
</evidence>
<dbReference type="PANTHER" id="PTHR13789:SF309">
    <property type="entry name" value="PUTATIVE (AFU_ORTHOLOGUE AFUA_6G14510)-RELATED"/>
    <property type="match status" value="1"/>
</dbReference>